<protein>
    <submittedName>
        <fullName evidence="2">Uncharacterized protein</fullName>
    </submittedName>
</protein>
<feature type="region of interest" description="Disordered" evidence="1">
    <location>
        <begin position="1"/>
        <end position="24"/>
    </location>
</feature>
<gene>
    <name evidence="2" type="primary">P0459B04.17</name>
</gene>
<evidence type="ECO:0000313" key="2">
    <source>
        <dbReference type="EMBL" id="BAD87844.1"/>
    </source>
</evidence>
<proteinExistence type="predicted"/>
<feature type="compositionally biased region" description="Basic and acidic residues" evidence="1">
    <location>
        <begin position="13"/>
        <end position="24"/>
    </location>
</feature>
<dbReference type="AlphaFoldDB" id="Q5JL16"/>
<accession>Q5JL16</accession>
<sequence length="106" mass="12595">MENPQNDGTRAYPRSETRSDYLRRKDEHECRIAAEALEWQVATSFAEQTFGRRYFVFPNVDNDFVIDNVTPSYHGQKITESETQVEYQRLKDHENAMHSDRPRRGR</sequence>
<dbReference type="EMBL" id="AP003627">
    <property type="protein sequence ID" value="BAD87844.1"/>
    <property type="molecule type" value="Genomic_DNA"/>
</dbReference>
<reference evidence="2" key="1">
    <citation type="journal article" date="2002" name="Nature">
        <title>The genome sequence and structure of rice chromosome 1.</title>
        <authorList>
            <person name="Sasaki T."/>
            <person name="Matsumoto T."/>
            <person name="Yamamoto K."/>
            <person name="Sakata K."/>
            <person name="Baba T."/>
            <person name="Katayose Y."/>
            <person name="Wu J."/>
            <person name="Niimura Y."/>
            <person name="Cheng Z."/>
            <person name="Nagamura Y."/>
            <person name="Antonio B.A."/>
            <person name="Kanamori H."/>
            <person name="Hosokawa S."/>
            <person name="Masukawa M."/>
            <person name="Arikawa K."/>
            <person name="Chiden Y."/>
            <person name="Hayashi M."/>
            <person name="Okamoto M."/>
            <person name="Ando T."/>
            <person name="Aoki H."/>
            <person name="Arita K."/>
            <person name="Hamada M."/>
            <person name="Harada C."/>
            <person name="Hijishita S."/>
            <person name="Honda M."/>
            <person name="Ichikawa Y."/>
            <person name="Idonuma A."/>
            <person name="Iijima M."/>
            <person name="Ikeda M."/>
            <person name="Ikeno M."/>
            <person name="Itoh S."/>
            <person name="Itoh T."/>
            <person name="Itoh Y."/>
            <person name="Itoh Y."/>
            <person name="Iwabuchi A."/>
            <person name="Kamiya K."/>
            <person name="Karasawa W."/>
            <person name="Katagiri S."/>
            <person name="Kikuta A."/>
            <person name="Kobayashi N."/>
            <person name="Kono I."/>
            <person name="Machita K."/>
            <person name="Maehara T."/>
            <person name="Mizuno H."/>
            <person name="Mizubayashi T."/>
            <person name="Mukai Y."/>
            <person name="Nagasaki H."/>
            <person name="Nakashima M."/>
            <person name="Nakama Y."/>
            <person name="Nakamichi Y."/>
            <person name="Nakamura M."/>
            <person name="Namiki N."/>
            <person name="Negishi M."/>
            <person name="Ohta I."/>
            <person name="Ono N."/>
            <person name="Saji S."/>
            <person name="Sakai K."/>
            <person name="Shibata M."/>
            <person name="Shimokawa T."/>
            <person name="Shomura A."/>
            <person name="Song J."/>
            <person name="Takazaki Y."/>
            <person name="Terasawa K."/>
            <person name="Tsuji K."/>
            <person name="Waki K."/>
            <person name="Yamagata H."/>
            <person name="Yamane H."/>
            <person name="Yoshiki S."/>
            <person name="Yoshihara R."/>
            <person name="Yukawa K."/>
            <person name="Zhong H."/>
            <person name="Iwama H."/>
            <person name="Endo T."/>
            <person name="Ito H."/>
            <person name="Hahn J.H."/>
            <person name="Kim H.I."/>
            <person name="Eun M.Y."/>
            <person name="Yano M."/>
            <person name="Jiang J."/>
            <person name="Gojobori T."/>
        </authorList>
    </citation>
    <scope>NUCLEOTIDE SEQUENCE [LARGE SCALE GENOMIC DNA]</scope>
</reference>
<dbReference type="Proteomes" id="UP000817658">
    <property type="component" value="Chromosome 1"/>
</dbReference>
<organism evidence="2">
    <name type="scientific">Oryza sativa subsp. japonica</name>
    <name type="common">Rice</name>
    <dbReference type="NCBI Taxonomy" id="39947"/>
    <lineage>
        <taxon>Eukaryota</taxon>
        <taxon>Viridiplantae</taxon>
        <taxon>Streptophyta</taxon>
        <taxon>Embryophyta</taxon>
        <taxon>Tracheophyta</taxon>
        <taxon>Spermatophyta</taxon>
        <taxon>Magnoliopsida</taxon>
        <taxon>Liliopsida</taxon>
        <taxon>Poales</taxon>
        <taxon>Poaceae</taxon>
        <taxon>BOP clade</taxon>
        <taxon>Oryzoideae</taxon>
        <taxon>Oryzeae</taxon>
        <taxon>Oryzinae</taxon>
        <taxon>Oryza</taxon>
        <taxon>Oryza sativa</taxon>
    </lineage>
</organism>
<evidence type="ECO:0000256" key="1">
    <source>
        <dbReference type="SAM" id="MobiDB-lite"/>
    </source>
</evidence>
<name>Q5JL16_ORYSJ</name>